<dbReference type="Proteomes" id="UP000799764">
    <property type="component" value="Unassembled WGS sequence"/>
</dbReference>
<comment type="caution">
    <text evidence="2">The sequence shown here is derived from an EMBL/GenBank/DDBJ whole genome shotgun (WGS) entry which is preliminary data.</text>
</comment>
<accession>A0A9P4U834</accession>
<dbReference type="AlphaFoldDB" id="A0A9P4U834"/>
<evidence type="ECO:0000313" key="3">
    <source>
        <dbReference type="Proteomes" id="UP000799764"/>
    </source>
</evidence>
<dbReference type="PANTHER" id="PTHR36223:SF1">
    <property type="entry name" value="TRANSCRIPTION ELONGATION FACTOR EAF N-TERMINAL DOMAIN-CONTAINING PROTEIN"/>
    <property type="match status" value="1"/>
</dbReference>
<reference evidence="2" key="1">
    <citation type="journal article" date="2020" name="Stud. Mycol.">
        <title>101 Dothideomycetes genomes: a test case for predicting lifestyles and emergence of pathogens.</title>
        <authorList>
            <person name="Haridas S."/>
            <person name="Albert R."/>
            <person name="Binder M."/>
            <person name="Bloem J."/>
            <person name="Labutti K."/>
            <person name="Salamov A."/>
            <person name="Andreopoulos B."/>
            <person name="Baker S."/>
            <person name="Barry K."/>
            <person name="Bills G."/>
            <person name="Bluhm B."/>
            <person name="Cannon C."/>
            <person name="Castanera R."/>
            <person name="Culley D."/>
            <person name="Daum C."/>
            <person name="Ezra D."/>
            <person name="Gonzalez J."/>
            <person name="Henrissat B."/>
            <person name="Kuo A."/>
            <person name="Liang C."/>
            <person name="Lipzen A."/>
            <person name="Lutzoni F."/>
            <person name="Magnuson J."/>
            <person name="Mondo S."/>
            <person name="Nolan M."/>
            <person name="Ohm R."/>
            <person name="Pangilinan J."/>
            <person name="Park H.-J."/>
            <person name="Ramirez L."/>
            <person name="Alfaro M."/>
            <person name="Sun H."/>
            <person name="Tritt A."/>
            <person name="Yoshinaga Y."/>
            <person name="Zwiers L.-H."/>
            <person name="Turgeon B."/>
            <person name="Goodwin S."/>
            <person name="Spatafora J."/>
            <person name="Crous P."/>
            <person name="Grigoriev I."/>
        </authorList>
    </citation>
    <scope>NUCLEOTIDE SEQUENCE</scope>
    <source>
        <strain evidence="2">CBS 690.94</strain>
    </source>
</reference>
<organism evidence="2 3">
    <name type="scientific">Karstenula rhodostoma CBS 690.94</name>
    <dbReference type="NCBI Taxonomy" id="1392251"/>
    <lineage>
        <taxon>Eukaryota</taxon>
        <taxon>Fungi</taxon>
        <taxon>Dikarya</taxon>
        <taxon>Ascomycota</taxon>
        <taxon>Pezizomycotina</taxon>
        <taxon>Dothideomycetes</taxon>
        <taxon>Pleosporomycetidae</taxon>
        <taxon>Pleosporales</taxon>
        <taxon>Massarineae</taxon>
        <taxon>Didymosphaeriaceae</taxon>
        <taxon>Karstenula</taxon>
    </lineage>
</organism>
<dbReference type="OrthoDB" id="3364132at2759"/>
<name>A0A9P4U834_9PLEO</name>
<keyword evidence="3" id="KW-1185">Reference proteome</keyword>
<proteinExistence type="predicted"/>
<feature type="domain" description="DUF7918" evidence="1">
    <location>
        <begin position="10"/>
        <end position="234"/>
    </location>
</feature>
<gene>
    <name evidence="2" type="ORF">P171DRAFT_434489</name>
</gene>
<dbReference type="PANTHER" id="PTHR36223">
    <property type="entry name" value="BETA-LACTAMASE-TYPE TRANSPEPTIDASE FOLD DOMAIN CONTAINING PROTEIN"/>
    <property type="match status" value="1"/>
</dbReference>
<sequence>MAIIEAVPDVSAQVFVNGTPVPEFDNDDDNNDNDNTANSVTKYVEVTTGESFSVQCLLKPTFLPRHDFCVTLNVDGKYGDSMVYRAVRFVQPSGRRFTFEGKRESTGAGQFLRRFIFSGVTTNDSRLVAVSDDLKKTLKEVGTIYVKFVWVTIQGASANQKNQARTFTNLGTIPEKALKGRALSTQTEYGPQEAVHPFTVLTTKKLYDGKPFAEFNFKYRSRKDLKALLIIPRSPSPVPLEDRDIDSLNAEEMRELLRRQKERQKADDNHKIESVAVKKEHNTTRNRLLTDPGSEDDEILFVSSSKRRKLASTVDANGVETIDLI</sequence>
<dbReference type="EMBL" id="MU001505">
    <property type="protein sequence ID" value="KAF2441889.1"/>
    <property type="molecule type" value="Genomic_DNA"/>
</dbReference>
<dbReference type="Pfam" id="PF25534">
    <property type="entry name" value="DUF7918"/>
    <property type="match status" value="1"/>
</dbReference>
<evidence type="ECO:0000259" key="1">
    <source>
        <dbReference type="Pfam" id="PF25534"/>
    </source>
</evidence>
<protein>
    <recommendedName>
        <fullName evidence="1">DUF7918 domain-containing protein</fullName>
    </recommendedName>
</protein>
<dbReference type="InterPro" id="IPR057678">
    <property type="entry name" value="DUF7918"/>
</dbReference>
<evidence type="ECO:0000313" key="2">
    <source>
        <dbReference type="EMBL" id="KAF2441889.1"/>
    </source>
</evidence>